<evidence type="ECO:0000313" key="1">
    <source>
        <dbReference type="EMBL" id="CAH0363711.1"/>
    </source>
</evidence>
<organism evidence="1 2">
    <name type="scientific">Pelagomonas calceolata</name>
    <dbReference type="NCBI Taxonomy" id="35677"/>
    <lineage>
        <taxon>Eukaryota</taxon>
        <taxon>Sar</taxon>
        <taxon>Stramenopiles</taxon>
        <taxon>Ochrophyta</taxon>
        <taxon>Pelagophyceae</taxon>
        <taxon>Pelagomonadales</taxon>
        <taxon>Pelagomonadaceae</taxon>
        <taxon>Pelagomonas</taxon>
    </lineage>
</organism>
<gene>
    <name evidence="1" type="ORF">PECAL_1P00350</name>
</gene>
<accession>A0A8J2S614</accession>
<feature type="non-terminal residue" evidence="1">
    <location>
        <position position="1"/>
    </location>
</feature>
<dbReference type="Proteomes" id="UP000789595">
    <property type="component" value="Unassembled WGS sequence"/>
</dbReference>
<name>A0A8J2S614_9STRA</name>
<dbReference type="AlphaFoldDB" id="A0A8J2S614"/>
<reference evidence="1" key="1">
    <citation type="submission" date="2021-11" db="EMBL/GenBank/DDBJ databases">
        <authorList>
            <consortium name="Genoscope - CEA"/>
            <person name="William W."/>
        </authorList>
    </citation>
    <scope>NUCLEOTIDE SEQUENCE</scope>
</reference>
<keyword evidence="2" id="KW-1185">Reference proteome</keyword>
<evidence type="ECO:0000313" key="2">
    <source>
        <dbReference type="Proteomes" id="UP000789595"/>
    </source>
</evidence>
<proteinExistence type="predicted"/>
<comment type="caution">
    <text evidence="1">The sequence shown here is derived from an EMBL/GenBank/DDBJ whole genome shotgun (WGS) entry which is preliminary data.</text>
</comment>
<dbReference type="EMBL" id="CAKKNE010000001">
    <property type="protein sequence ID" value="CAH0363711.1"/>
    <property type="molecule type" value="Genomic_DNA"/>
</dbReference>
<sequence length="68" mass="7464">GAHQRGGAGGRLRFIHSRVLRVSSSCNVTVRDAQSALANRSRILTVKQVSVVAAKYNPDYCFCSKSRR</sequence>
<protein>
    <submittedName>
        <fullName evidence="1">Uncharacterized protein</fullName>
    </submittedName>
</protein>